<evidence type="ECO:0000256" key="1">
    <source>
        <dbReference type="ARBA" id="ARBA00004613"/>
    </source>
</evidence>
<dbReference type="PANTHER" id="PTHR33920">
    <property type="entry name" value="THIONIN-2.1-RELATED"/>
    <property type="match status" value="1"/>
</dbReference>
<dbReference type="GeneID" id="104770617"/>
<proteinExistence type="inferred from homology"/>
<reference evidence="9" key="2">
    <citation type="submission" date="2025-08" db="UniProtKB">
        <authorList>
            <consortium name="RefSeq"/>
        </authorList>
    </citation>
    <scope>IDENTIFICATION</scope>
    <source>
        <tissue evidence="9">Leaf</tissue>
    </source>
</reference>
<dbReference type="InterPro" id="IPR036391">
    <property type="entry name" value="Thionin-like_sf"/>
</dbReference>
<evidence type="ECO:0000256" key="6">
    <source>
        <dbReference type="ARBA" id="ARBA00023157"/>
    </source>
</evidence>
<evidence type="ECO:0000256" key="4">
    <source>
        <dbReference type="ARBA" id="ARBA00022656"/>
    </source>
</evidence>
<keyword evidence="4" id="KW-0800">Toxin</keyword>
<evidence type="ECO:0000256" key="2">
    <source>
        <dbReference type="ARBA" id="ARBA00009872"/>
    </source>
</evidence>
<comment type="subcellular location">
    <subcellularLocation>
        <location evidence="1">Secreted</location>
    </subcellularLocation>
</comment>
<sequence>MAGKTLILSVLIMSLVMAHIHVEAKSCCPSTTARNCYNVCRLPGTARETCAKICGCKIIKGTKCPQPYTHDIFENSSDVVNEYCKLGCASYVCDTLTTLQNSDASEIVNGAAVQCTEACFEFCTKGSSNAVETRIHL</sequence>
<dbReference type="Proteomes" id="UP000694864">
    <property type="component" value="Chromosome 20"/>
</dbReference>
<dbReference type="SUPFAM" id="SSF57429">
    <property type="entry name" value="Crambin-like"/>
    <property type="match status" value="1"/>
</dbReference>
<keyword evidence="5" id="KW-0611">Plant defense</keyword>
<evidence type="ECO:0000256" key="3">
    <source>
        <dbReference type="ARBA" id="ARBA00022525"/>
    </source>
</evidence>
<evidence type="ECO:0000256" key="7">
    <source>
        <dbReference type="SAM" id="SignalP"/>
    </source>
</evidence>
<dbReference type="Pfam" id="PF00321">
    <property type="entry name" value="Thionin"/>
    <property type="match status" value="1"/>
</dbReference>
<reference evidence="8" key="1">
    <citation type="journal article" date="2014" name="Nat. Commun.">
        <title>The emerging biofuel crop Camelina sativa retains a highly undifferentiated hexaploid genome structure.</title>
        <authorList>
            <person name="Kagale S."/>
            <person name="Koh C."/>
            <person name="Nixon J."/>
            <person name="Bollina V."/>
            <person name="Clarke W.E."/>
            <person name="Tuteja R."/>
            <person name="Spillane C."/>
            <person name="Robinson S.J."/>
            <person name="Links M.G."/>
            <person name="Clarke C."/>
            <person name="Higgins E.E."/>
            <person name="Huebert T."/>
            <person name="Sharpe A.G."/>
            <person name="Parkin I.A."/>
        </authorList>
    </citation>
    <scope>NUCLEOTIDE SEQUENCE [LARGE SCALE GENOMIC DNA]</scope>
    <source>
        <strain evidence="8">cv. DH55</strain>
    </source>
</reference>
<name>A0ABM0XZV5_CAMSA</name>
<dbReference type="PRINTS" id="PR00287">
    <property type="entry name" value="THIONIN"/>
</dbReference>
<evidence type="ECO:0000256" key="5">
    <source>
        <dbReference type="ARBA" id="ARBA00022821"/>
    </source>
</evidence>
<organism evidence="8 9">
    <name type="scientific">Camelina sativa</name>
    <name type="common">False flax</name>
    <name type="synonym">Myagrum sativum</name>
    <dbReference type="NCBI Taxonomy" id="90675"/>
    <lineage>
        <taxon>Eukaryota</taxon>
        <taxon>Viridiplantae</taxon>
        <taxon>Streptophyta</taxon>
        <taxon>Embryophyta</taxon>
        <taxon>Tracheophyta</taxon>
        <taxon>Spermatophyta</taxon>
        <taxon>Magnoliopsida</taxon>
        <taxon>eudicotyledons</taxon>
        <taxon>Gunneridae</taxon>
        <taxon>Pentapetalae</taxon>
        <taxon>rosids</taxon>
        <taxon>malvids</taxon>
        <taxon>Brassicales</taxon>
        <taxon>Brassicaceae</taxon>
        <taxon>Camelineae</taxon>
        <taxon>Camelina</taxon>
    </lineage>
</organism>
<feature type="signal peptide" evidence="7">
    <location>
        <begin position="1"/>
        <end position="18"/>
    </location>
</feature>
<evidence type="ECO:0000313" key="9">
    <source>
        <dbReference type="RefSeq" id="XP_010493374.1"/>
    </source>
</evidence>
<keyword evidence="6" id="KW-1015">Disulfide bond</keyword>
<keyword evidence="7" id="KW-0732">Signal</keyword>
<gene>
    <name evidence="9" type="primary">LOC104770617</name>
</gene>
<dbReference type="RefSeq" id="XP_010493374.1">
    <property type="nucleotide sequence ID" value="XM_010495072.1"/>
</dbReference>
<keyword evidence="8" id="KW-1185">Reference proteome</keyword>
<keyword evidence="3" id="KW-0964">Secreted</keyword>
<evidence type="ECO:0000313" key="8">
    <source>
        <dbReference type="Proteomes" id="UP000694864"/>
    </source>
</evidence>
<accession>A0ABM0XZV5</accession>
<dbReference type="PROSITE" id="PS00271">
    <property type="entry name" value="THIONIN"/>
    <property type="match status" value="1"/>
</dbReference>
<dbReference type="InterPro" id="IPR001010">
    <property type="entry name" value="Thionin"/>
</dbReference>
<dbReference type="Gene3D" id="3.30.1350.10">
    <property type="entry name" value="Thionin-like"/>
    <property type="match status" value="1"/>
</dbReference>
<comment type="similarity">
    <text evidence="2">Belongs to the plant thionin (TC 1.C.44) family.</text>
</comment>
<dbReference type="PANTHER" id="PTHR33920:SF2">
    <property type="entry name" value="THIONIN-2.1-RELATED"/>
    <property type="match status" value="1"/>
</dbReference>
<feature type="chain" id="PRO_5046138027" evidence="7">
    <location>
        <begin position="19"/>
        <end position="137"/>
    </location>
</feature>
<protein>
    <submittedName>
        <fullName evidence="9">Thionin-like</fullName>
    </submittedName>
</protein>